<organism evidence="8">
    <name type="scientific">Hemigrapsus sanguineus</name>
    <name type="common">Asian shore crab</name>
    <dbReference type="NCBI Taxonomy" id="40176"/>
    <lineage>
        <taxon>Eukaryota</taxon>
        <taxon>Metazoa</taxon>
        <taxon>Ecdysozoa</taxon>
        <taxon>Arthropoda</taxon>
        <taxon>Crustacea</taxon>
        <taxon>Multicrustacea</taxon>
        <taxon>Malacostraca</taxon>
        <taxon>Eumalacostraca</taxon>
        <taxon>Eucarida</taxon>
        <taxon>Decapoda</taxon>
        <taxon>Pleocyemata</taxon>
        <taxon>Brachyura</taxon>
        <taxon>Eubrachyura</taxon>
        <taxon>Grapsoidea</taxon>
        <taxon>Varunidae</taxon>
        <taxon>Hemigrapsus</taxon>
    </lineage>
</organism>
<comment type="subcellular location">
    <subcellularLocation>
        <location evidence="1">Secreted</location>
    </subcellularLocation>
</comment>
<dbReference type="FunFam" id="2.60.40.770:FF:000001">
    <property type="entry name" value="NPC intracellular cholesterol transporter 2"/>
    <property type="match status" value="1"/>
</dbReference>
<dbReference type="InterPro" id="IPR033916">
    <property type="entry name" value="ML_Npc2-like"/>
</dbReference>
<reference evidence="8" key="1">
    <citation type="submission" date="2018-07" db="EMBL/GenBank/DDBJ databases">
        <title>Structural and molecular specialization of the internal root-like structure, interna, in the parasitic barnacle (Rhizocephala), Sacculina yatsui.</title>
        <authorList>
            <person name="Wong Y.H."/>
            <person name="Oguro-Okano M."/>
            <person name="Okano K."/>
        </authorList>
    </citation>
    <scope>NUCLEOTIDE SEQUENCE</scope>
</reference>
<protein>
    <submittedName>
        <fullName evidence="8">MD2 domain protein general type</fullName>
    </submittedName>
</protein>
<dbReference type="PANTHER" id="PTHR11306:SF68">
    <property type="entry name" value="NPC INTRACELLULAR CHOLESTEROL TRANSPORTER 2"/>
    <property type="match status" value="1"/>
</dbReference>
<dbReference type="InterPro" id="IPR014756">
    <property type="entry name" value="Ig_E-set"/>
</dbReference>
<dbReference type="Pfam" id="PF02221">
    <property type="entry name" value="E1_DerP2_DerF2"/>
    <property type="match status" value="1"/>
</dbReference>
<dbReference type="EMBL" id="MH580767">
    <property type="protein sequence ID" value="QBQ04002.1"/>
    <property type="molecule type" value="mRNA"/>
</dbReference>
<dbReference type="PANTHER" id="PTHR11306">
    <property type="entry name" value="NIEMANN PICK TYPE C2 PROTEIN NPC2-RELATED"/>
    <property type="match status" value="1"/>
</dbReference>
<dbReference type="AlphaFoldDB" id="A0A482KKM1"/>
<accession>A0A482KKM1</accession>
<dbReference type="GO" id="GO:0032367">
    <property type="term" value="P:intracellular cholesterol transport"/>
    <property type="evidence" value="ECO:0007669"/>
    <property type="project" value="InterPro"/>
</dbReference>
<evidence type="ECO:0000256" key="3">
    <source>
        <dbReference type="ARBA" id="ARBA00022525"/>
    </source>
</evidence>
<sequence>MAKLLLLLLPLAGLAHASNISSCGGSAQVNTANIIVTGCDQPSQPCIFRKGTMATIKLPFTPTSQISAVKAEVHGILGGVPIPFPLPNSNACNMSGLNCPLVAGEQYTYQASLPIKRIYPSIGLEVKWELKDGDNSLVCIMIDVKLE</sequence>
<dbReference type="SUPFAM" id="SSF81296">
    <property type="entry name" value="E set domains"/>
    <property type="match status" value="1"/>
</dbReference>
<evidence type="ECO:0000256" key="2">
    <source>
        <dbReference type="ARBA" id="ARBA00006370"/>
    </source>
</evidence>
<dbReference type="GO" id="GO:0005576">
    <property type="term" value="C:extracellular region"/>
    <property type="evidence" value="ECO:0007669"/>
    <property type="project" value="UniProtKB-SubCell"/>
</dbReference>
<evidence type="ECO:0000256" key="6">
    <source>
        <dbReference type="SAM" id="SignalP"/>
    </source>
</evidence>
<evidence type="ECO:0000256" key="1">
    <source>
        <dbReference type="ARBA" id="ARBA00004613"/>
    </source>
</evidence>
<keyword evidence="5" id="KW-1015">Disulfide bond</keyword>
<dbReference type="CDD" id="cd00916">
    <property type="entry name" value="Npc2_like"/>
    <property type="match status" value="1"/>
</dbReference>
<dbReference type="SMART" id="SM00737">
    <property type="entry name" value="ML"/>
    <property type="match status" value="1"/>
</dbReference>
<name>A0A482KKM1_HEMSA</name>
<evidence type="ECO:0000259" key="7">
    <source>
        <dbReference type="SMART" id="SM00737"/>
    </source>
</evidence>
<dbReference type="InterPro" id="IPR003172">
    <property type="entry name" value="ML_dom"/>
</dbReference>
<dbReference type="Gene3D" id="2.60.40.770">
    <property type="match status" value="1"/>
</dbReference>
<keyword evidence="3" id="KW-0964">Secreted</keyword>
<keyword evidence="4 6" id="KW-0732">Signal</keyword>
<dbReference type="InterPro" id="IPR039670">
    <property type="entry name" value="NPC2-like"/>
</dbReference>
<feature type="domain" description="MD-2-related lipid-recognition" evidence="7">
    <location>
        <begin position="20"/>
        <end position="144"/>
    </location>
</feature>
<evidence type="ECO:0000256" key="4">
    <source>
        <dbReference type="ARBA" id="ARBA00022729"/>
    </source>
</evidence>
<dbReference type="GO" id="GO:0032934">
    <property type="term" value="F:sterol binding"/>
    <property type="evidence" value="ECO:0007669"/>
    <property type="project" value="InterPro"/>
</dbReference>
<evidence type="ECO:0000313" key="8">
    <source>
        <dbReference type="EMBL" id="QBQ04002.1"/>
    </source>
</evidence>
<feature type="signal peptide" evidence="6">
    <location>
        <begin position="1"/>
        <end position="17"/>
    </location>
</feature>
<feature type="chain" id="PRO_5019729123" evidence="6">
    <location>
        <begin position="18"/>
        <end position="147"/>
    </location>
</feature>
<comment type="similarity">
    <text evidence="2">Belongs to the NPC2 family.</text>
</comment>
<evidence type="ECO:0000256" key="5">
    <source>
        <dbReference type="ARBA" id="ARBA00023157"/>
    </source>
</evidence>
<proteinExistence type="evidence at transcript level"/>